<protein>
    <submittedName>
        <fullName evidence="2">Proline-rich receptor-like protein kinase PERK3</fullName>
    </submittedName>
</protein>
<accession>A0AAX6DQH1</accession>
<evidence type="ECO:0000313" key="2">
    <source>
        <dbReference type="EMBL" id="KAJ6794044.1"/>
    </source>
</evidence>
<reference evidence="2" key="1">
    <citation type="journal article" date="2023" name="GigaByte">
        <title>Genome assembly of the bearded iris, Iris pallida Lam.</title>
        <authorList>
            <person name="Bruccoleri R.E."/>
            <person name="Oakeley E.J."/>
            <person name="Faust A.M.E."/>
            <person name="Altorfer M."/>
            <person name="Dessus-Babus S."/>
            <person name="Burckhardt D."/>
            <person name="Oertli M."/>
            <person name="Naumann U."/>
            <person name="Petersen F."/>
            <person name="Wong J."/>
        </authorList>
    </citation>
    <scope>NUCLEOTIDE SEQUENCE</scope>
    <source>
        <strain evidence="2">GSM-AAB239-AS_SAM_17_03QT</strain>
    </source>
</reference>
<gene>
    <name evidence="2" type="ORF">M6B38_233715</name>
</gene>
<organism evidence="2 3">
    <name type="scientific">Iris pallida</name>
    <name type="common">Sweet iris</name>
    <dbReference type="NCBI Taxonomy" id="29817"/>
    <lineage>
        <taxon>Eukaryota</taxon>
        <taxon>Viridiplantae</taxon>
        <taxon>Streptophyta</taxon>
        <taxon>Embryophyta</taxon>
        <taxon>Tracheophyta</taxon>
        <taxon>Spermatophyta</taxon>
        <taxon>Magnoliopsida</taxon>
        <taxon>Liliopsida</taxon>
        <taxon>Asparagales</taxon>
        <taxon>Iridaceae</taxon>
        <taxon>Iridoideae</taxon>
        <taxon>Irideae</taxon>
        <taxon>Iris</taxon>
    </lineage>
</organism>
<dbReference type="AlphaFoldDB" id="A0AAX6DQH1"/>
<keyword evidence="3" id="KW-1185">Reference proteome</keyword>
<dbReference type="EMBL" id="JANAVB010042617">
    <property type="protein sequence ID" value="KAJ6794044.1"/>
    <property type="molecule type" value="Genomic_DNA"/>
</dbReference>
<evidence type="ECO:0000256" key="1">
    <source>
        <dbReference type="SAM" id="MobiDB-lite"/>
    </source>
</evidence>
<comment type="caution">
    <text evidence="2">The sequence shown here is derived from an EMBL/GenBank/DDBJ whole genome shotgun (WGS) entry which is preliminary data.</text>
</comment>
<sequence length="21" mass="2248">MVKPHGSCPQPGLPFRRPTAA</sequence>
<reference evidence="2" key="2">
    <citation type="submission" date="2023-04" db="EMBL/GenBank/DDBJ databases">
        <authorList>
            <person name="Bruccoleri R.E."/>
            <person name="Oakeley E.J."/>
            <person name="Faust A.-M."/>
            <person name="Dessus-Babus S."/>
            <person name="Altorfer M."/>
            <person name="Burckhardt D."/>
            <person name="Oertli M."/>
            <person name="Naumann U."/>
            <person name="Petersen F."/>
            <person name="Wong J."/>
        </authorList>
    </citation>
    <scope>NUCLEOTIDE SEQUENCE</scope>
    <source>
        <strain evidence="2">GSM-AAB239-AS_SAM_17_03QT</strain>
        <tissue evidence="2">Leaf</tissue>
    </source>
</reference>
<keyword evidence="2" id="KW-0418">Kinase</keyword>
<dbReference type="Proteomes" id="UP001140949">
    <property type="component" value="Unassembled WGS sequence"/>
</dbReference>
<dbReference type="GO" id="GO:0016301">
    <property type="term" value="F:kinase activity"/>
    <property type="evidence" value="ECO:0007669"/>
    <property type="project" value="UniProtKB-KW"/>
</dbReference>
<keyword evidence="2" id="KW-0675">Receptor</keyword>
<name>A0AAX6DQH1_IRIPA</name>
<proteinExistence type="predicted"/>
<keyword evidence="2" id="KW-0808">Transferase</keyword>
<feature type="region of interest" description="Disordered" evidence="1">
    <location>
        <begin position="1"/>
        <end position="21"/>
    </location>
</feature>
<evidence type="ECO:0000313" key="3">
    <source>
        <dbReference type="Proteomes" id="UP001140949"/>
    </source>
</evidence>